<feature type="transmembrane region" description="Helical" evidence="1">
    <location>
        <begin position="5"/>
        <end position="22"/>
    </location>
</feature>
<keyword evidence="1" id="KW-0812">Transmembrane</keyword>
<feature type="transmembrane region" description="Helical" evidence="1">
    <location>
        <begin position="76"/>
        <end position="96"/>
    </location>
</feature>
<keyword evidence="3" id="KW-1185">Reference proteome</keyword>
<evidence type="ECO:0000256" key="1">
    <source>
        <dbReference type="SAM" id="Phobius"/>
    </source>
</evidence>
<gene>
    <name evidence="2" type="ORF">WMO63_04610</name>
</gene>
<protein>
    <submittedName>
        <fullName evidence="2">Uncharacterized protein</fullName>
    </submittedName>
</protein>
<name>A0ABV1EV26_9BACI</name>
<organism evidence="2 3">
    <name type="scientific">Niallia hominis</name>
    <dbReference type="NCBI Taxonomy" id="3133173"/>
    <lineage>
        <taxon>Bacteria</taxon>
        <taxon>Bacillati</taxon>
        <taxon>Bacillota</taxon>
        <taxon>Bacilli</taxon>
        <taxon>Bacillales</taxon>
        <taxon>Bacillaceae</taxon>
        <taxon>Niallia</taxon>
    </lineage>
</organism>
<keyword evidence="1" id="KW-1133">Transmembrane helix</keyword>
<dbReference type="Pfam" id="PF24124">
    <property type="entry name" value="YphA"/>
    <property type="match status" value="1"/>
</dbReference>
<comment type="caution">
    <text evidence="2">The sequence shown here is derived from an EMBL/GenBank/DDBJ whole genome shotgun (WGS) entry which is preliminary data.</text>
</comment>
<reference evidence="2 3" key="1">
    <citation type="submission" date="2024-03" db="EMBL/GenBank/DDBJ databases">
        <title>Human intestinal bacterial collection.</title>
        <authorList>
            <person name="Pauvert C."/>
            <person name="Hitch T.C.A."/>
            <person name="Clavel T."/>
        </authorList>
    </citation>
    <scope>NUCLEOTIDE SEQUENCE [LARGE SCALE GENOMIC DNA]</scope>
    <source>
        <strain evidence="2 3">CLA-SR-H024</strain>
    </source>
</reference>
<evidence type="ECO:0000313" key="3">
    <source>
        <dbReference type="Proteomes" id="UP001465426"/>
    </source>
</evidence>
<keyword evidence="1" id="KW-0472">Membrane</keyword>
<feature type="transmembrane region" description="Helical" evidence="1">
    <location>
        <begin position="51"/>
        <end position="69"/>
    </location>
</feature>
<feature type="transmembrane region" description="Helical" evidence="1">
    <location>
        <begin position="131"/>
        <end position="150"/>
    </location>
</feature>
<dbReference type="Proteomes" id="UP001465426">
    <property type="component" value="Unassembled WGS sequence"/>
</dbReference>
<dbReference type="PIRSF" id="PIRSF036710">
    <property type="entry name" value="YphA_Bacsu"/>
    <property type="match status" value="1"/>
</dbReference>
<proteinExistence type="predicted"/>
<sequence>MEGSIFLFCAWFIWIVTTFFLQKDNPKRTKYSIYVLIAIVLSPFKWEWHEISSSVLLLSILIISFYSTGRLRWKTTIYIIIASFFTMLAYATYELMAIIDPIWVFIPGPWLKVSILFVLVILLHKNIVCQILILLIGSSTGEILLSSILRNYQMEYYIGSLSFFDYLMPGVVGFLSLFYIRMTLVKWEQHVFMLEKERQKNI</sequence>
<feature type="transmembrane region" description="Helical" evidence="1">
    <location>
        <begin position="156"/>
        <end position="180"/>
    </location>
</feature>
<accession>A0ABV1EV26</accession>
<evidence type="ECO:0000313" key="2">
    <source>
        <dbReference type="EMBL" id="MEQ2464952.1"/>
    </source>
</evidence>
<dbReference type="RefSeq" id="WP_031538294.1">
    <property type="nucleotide sequence ID" value="NZ_JBBMFN010000006.1"/>
</dbReference>
<dbReference type="EMBL" id="JBBMFN010000006">
    <property type="protein sequence ID" value="MEQ2464952.1"/>
    <property type="molecule type" value="Genomic_DNA"/>
</dbReference>
<dbReference type="InterPro" id="IPR014617">
    <property type="entry name" value="YphA_Bacsu"/>
</dbReference>
<feature type="transmembrane region" description="Helical" evidence="1">
    <location>
        <begin position="102"/>
        <end position="124"/>
    </location>
</feature>